<gene>
    <name evidence="1" type="ORF">FEQ00_01410</name>
</gene>
<comment type="caution">
    <text evidence="1">The sequence shown here is derived from an EMBL/GenBank/DDBJ whole genome shotgun (WGS) entry which is preliminary data.</text>
</comment>
<name>A0ABU2E071_9BURK</name>
<dbReference type="Pfam" id="PF12686">
    <property type="entry name" value="DUF3800"/>
    <property type="match status" value="1"/>
</dbReference>
<protein>
    <recommendedName>
        <fullName evidence="3">DUF3800 domain-containing protein</fullName>
    </recommendedName>
</protein>
<accession>A0ABU2E071</accession>
<dbReference type="InterPro" id="IPR024524">
    <property type="entry name" value="DUF3800"/>
</dbReference>
<dbReference type="RefSeq" id="WP_175894119.1">
    <property type="nucleotide sequence ID" value="NZ_CADFDQ010000005.1"/>
</dbReference>
<evidence type="ECO:0008006" key="3">
    <source>
        <dbReference type="Google" id="ProtNLM"/>
    </source>
</evidence>
<keyword evidence="2" id="KW-1185">Reference proteome</keyword>
<reference evidence="1 2" key="1">
    <citation type="submission" date="2019-06" db="EMBL/GenBank/DDBJ databases">
        <title>Evolution of Burkholderia multivorans in the lungs of Cystic Fibrosis patients.</title>
        <authorList>
            <person name="Moreira L.M."/>
        </authorList>
    </citation>
    <scope>NUCLEOTIDE SEQUENCE [LARGE SCALE GENOMIC DNA]</scope>
    <source>
        <strain evidence="1 2">VC13239</strain>
    </source>
</reference>
<dbReference type="EMBL" id="VJSY01000008">
    <property type="protein sequence ID" value="MDR8753003.1"/>
    <property type="molecule type" value="Genomic_DNA"/>
</dbReference>
<evidence type="ECO:0000313" key="2">
    <source>
        <dbReference type="Proteomes" id="UP001248067"/>
    </source>
</evidence>
<sequence length="336" mass="37964">MLIFVDESGTFTFTEKEDSWCAIAAYVIPESKRKRLDDLMCAFRFKYGNGREVKLGKAGEAAYIELLTNLRSIGGMAVTIAVDLSRHRRDAIERHRLGQVEKIRKNIPHMIYEEGRQAVGQVADELSALPLQLYTQLVLQVELIYTVLTSATLYFVQREPVSLGSFRWRVDQKDRTPTVYESAFKKLLPGFLQTKSLREPMIFIAECDYRSFRRFEYELGEAPDYLSKVYGLDVDTTGDGSINIGKIINDDFKYVDSEKFAGVQVADLLASGVRRVLRGNFDNVEDVALALGSNMLQAPEERSTIRLLSLDQVGAVSEKATALIKLMNRHARPMIA</sequence>
<proteinExistence type="predicted"/>
<organism evidence="1 2">
    <name type="scientific">Burkholderia pseudomultivorans</name>
    <dbReference type="NCBI Taxonomy" id="1207504"/>
    <lineage>
        <taxon>Bacteria</taxon>
        <taxon>Pseudomonadati</taxon>
        <taxon>Pseudomonadota</taxon>
        <taxon>Betaproteobacteria</taxon>
        <taxon>Burkholderiales</taxon>
        <taxon>Burkholderiaceae</taxon>
        <taxon>Burkholderia</taxon>
        <taxon>Burkholderia cepacia complex</taxon>
    </lineage>
</organism>
<evidence type="ECO:0000313" key="1">
    <source>
        <dbReference type="EMBL" id="MDR8753003.1"/>
    </source>
</evidence>
<dbReference type="Proteomes" id="UP001248067">
    <property type="component" value="Unassembled WGS sequence"/>
</dbReference>